<keyword evidence="6" id="KW-0798">TonB box</keyword>
<dbReference type="Proteomes" id="UP001460202">
    <property type="component" value="Unassembled WGS sequence"/>
</dbReference>
<evidence type="ECO:0000256" key="5">
    <source>
        <dbReference type="ARBA" id="ARBA00022729"/>
    </source>
</evidence>
<accession>A0ABV1GYQ6</accession>
<evidence type="ECO:0000256" key="7">
    <source>
        <dbReference type="ARBA" id="ARBA00023136"/>
    </source>
</evidence>
<dbReference type="EMBL" id="JBBMFL010000014">
    <property type="protein sequence ID" value="MEQ2545541.1"/>
    <property type="molecule type" value="Genomic_DNA"/>
</dbReference>
<protein>
    <submittedName>
        <fullName evidence="12">TonB-dependent receptor</fullName>
    </submittedName>
</protein>
<dbReference type="InterPro" id="IPR037066">
    <property type="entry name" value="Plug_dom_sf"/>
</dbReference>
<feature type="signal peptide" evidence="10">
    <location>
        <begin position="1"/>
        <end position="22"/>
    </location>
</feature>
<keyword evidence="5 10" id="KW-0732">Signal</keyword>
<dbReference type="SUPFAM" id="SSF56935">
    <property type="entry name" value="Porins"/>
    <property type="match status" value="1"/>
</dbReference>
<dbReference type="Gene3D" id="2.170.130.10">
    <property type="entry name" value="TonB-dependent receptor, plug domain"/>
    <property type="match status" value="1"/>
</dbReference>
<evidence type="ECO:0000256" key="1">
    <source>
        <dbReference type="ARBA" id="ARBA00004571"/>
    </source>
</evidence>
<dbReference type="SUPFAM" id="SSF49464">
    <property type="entry name" value="Carboxypeptidase regulatory domain-like"/>
    <property type="match status" value="1"/>
</dbReference>
<name>A0ABV1GYQ6_9BACT</name>
<reference evidence="12 13" key="1">
    <citation type="submission" date="2024-03" db="EMBL/GenBank/DDBJ databases">
        <title>Human intestinal bacterial collection.</title>
        <authorList>
            <person name="Pauvert C."/>
            <person name="Hitch T.C.A."/>
            <person name="Clavel T."/>
        </authorList>
    </citation>
    <scope>NUCLEOTIDE SEQUENCE [LARGE SCALE GENOMIC DNA]</scope>
    <source>
        <strain evidence="12 13">CLA-KB-H122</strain>
    </source>
</reference>
<sequence length="789" mass="88527">MNFYRISFFTLSALAVCGTLNAQDLRGVVRDADKQPLIGASVYWAGTTIGAGTDAQGAFQLHRVKGYDKLVASYLGYINDTIRVENGVDKVEFTLRSEGVALEDVVVEGNLSGNFVKRDGIVKGEMISFAGLCKMACCNLAESFENSASVTVGYSDAISGARQIKMLGLAGTYTQILDENRPIMRGLSSPYGLSYTPGMWLNSIQVSKGVASVTAGHEAITGQINLEHRKPTDDERLFVNLYLDDELRPEANISTAFPVTKDKKLSSVILLHGSMDTDARKMDHNHDHFRDLPKSDQINVANKWLYSADNGTQVRWGWKFVQENRLGGMLDFKNTAAMREDMAENWDWEAEGKPMPLYGSHIRNRNANGYIKIGMPVGPSVYDPDEQDEMRSNLAFVADFDHFDEDAYFGLNTYEGNQNAAALNLMYNHYFTYRSSLIVGVQAHLDYYRERLVNPTPWIPGTAAGDFDFDRDEQEAGAYAEYTYAVKDKFSIVAGIRGDYNAYYDRFFATPRGHLKWNITPSTTLRASAGLGYRSTNVITDNIGVLATGRKIAFLGDEASGTSDFEKFDRMEKALTVGGSLTQTFSLAGRDNATLSFDYFRTQFYNSVVADQEYDPEAIVFYNTDGRSFTDTYQIDFSWTPVERLDIFATFRYTDSEMTIKRPGGGSARVERPLVSQYKTLLNIQYATKFRRWVFDATAQLNGPARIPTQDGDLANDSYSPRYPMFYAQVSRKVGKFDIYAGCENIADYRQKDPILHADNPYSVGFNSMNVWGPLMGRKFYVGLRFNLY</sequence>
<dbReference type="Gene3D" id="2.40.170.20">
    <property type="entry name" value="TonB-dependent receptor, beta-barrel domain"/>
    <property type="match status" value="1"/>
</dbReference>
<keyword evidence="3" id="KW-1134">Transmembrane beta strand</keyword>
<dbReference type="InterPro" id="IPR000531">
    <property type="entry name" value="Beta-barrel_TonB"/>
</dbReference>
<dbReference type="RefSeq" id="WP_278964377.1">
    <property type="nucleotide sequence ID" value="NZ_JBBMFL010000014.1"/>
</dbReference>
<evidence type="ECO:0000313" key="12">
    <source>
        <dbReference type="EMBL" id="MEQ2545541.1"/>
    </source>
</evidence>
<comment type="subcellular location">
    <subcellularLocation>
        <location evidence="1">Cell outer membrane</location>
        <topology evidence="1">Multi-pass membrane protein</topology>
    </subcellularLocation>
</comment>
<keyword evidence="9" id="KW-0998">Cell outer membrane</keyword>
<evidence type="ECO:0000256" key="2">
    <source>
        <dbReference type="ARBA" id="ARBA00022448"/>
    </source>
</evidence>
<evidence type="ECO:0000256" key="4">
    <source>
        <dbReference type="ARBA" id="ARBA00022692"/>
    </source>
</evidence>
<feature type="chain" id="PRO_5046710574" evidence="10">
    <location>
        <begin position="23"/>
        <end position="789"/>
    </location>
</feature>
<feature type="domain" description="TonB-dependent receptor-like beta-barrel" evidence="11">
    <location>
        <begin position="394"/>
        <end position="745"/>
    </location>
</feature>
<evidence type="ECO:0000256" key="8">
    <source>
        <dbReference type="ARBA" id="ARBA00023170"/>
    </source>
</evidence>
<gene>
    <name evidence="12" type="ORF">WMO46_11370</name>
</gene>
<dbReference type="PANTHER" id="PTHR30069:SF29">
    <property type="entry name" value="HEMOGLOBIN AND HEMOGLOBIN-HAPTOGLOBIN-BINDING PROTEIN 1-RELATED"/>
    <property type="match status" value="1"/>
</dbReference>
<evidence type="ECO:0000256" key="10">
    <source>
        <dbReference type="SAM" id="SignalP"/>
    </source>
</evidence>
<evidence type="ECO:0000313" key="13">
    <source>
        <dbReference type="Proteomes" id="UP001460202"/>
    </source>
</evidence>
<proteinExistence type="predicted"/>
<dbReference type="PANTHER" id="PTHR30069">
    <property type="entry name" value="TONB-DEPENDENT OUTER MEMBRANE RECEPTOR"/>
    <property type="match status" value="1"/>
</dbReference>
<comment type="caution">
    <text evidence="12">The sequence shown here is derived from an EMBL/GenBank/DDBJ whole genome shotgun (WGS) entry which is preliminary data.</text>
</comment>
<keyword evidence="8 12" id="KW-0675">Receptor</keyword>
<dbReference type="InterPro" id="IPR008969">
    <property type="entry name" value="CarboxyPept-like_regulatory"/>
</dbReference>
<evidence type="ECO:0000256" key="3">
    <source>
        <dbReference type="ARBA" id="ARBA00022452"/>
    </source>
</evidence>
<dbReference type="Gene3D" id="2.60.40.1120">
    <property type="entry name" value="Carboxypeptidase-like, regulatory domain"/>
    <property type="match status" value="1"/>
</dbReference>
<dbReference type="Pfam" id="PF00593">
    <property type="entry name" value="TonB_dep_Rec_b-barrel"/>
    <property type="match status" value="1"/>
</dbReference>
<dbReference type="Pfam" id="PF13715">
    <property type="entry name" value="CarbopepD_reg_2"/>
    <property type="match status" value="1"/>
</dbReference>
<organism evidence="12 13">
    <name type="scientific">Alistipes intestinihominis</name>
    <dbReference type="NCBI Taxonomy" id="3133172"/>
    <lineage>
        <taxon>Bacteria</taxon>
        <taxon>Pseudomonadati</taxon>
        <taxon>Bacteroidota</taxon>
        <taxon>Bacteroidia</taxon>
        <taxon>Bacteroidales</taxon>
        <taxon>Rikenellaceae</taxon>
        <taxon>Alistipes</taxon>
    </lineage>
</organism>
<dbReference type="InterPro" id="IPR036942">
    <property type="entry name" value="Beta-barrel_TonB_sf"/>
</dbReference>
<dbReference type="InterPro" id="IPR039426">
    <property type="entry name" value="TonB-dep_rcpt-like"/>
</dbReference>
<evidence type="ECO:0000259" key="11">
    <source>
        <dbReference type="Pfam" id="PF00593"/>
    </source>
</evidence>
<keyword evidence="2" id="KW-0813">Transport</keyword>
<evidence type="ECO:0000256" key="6">
    <source>
        <dbReference type="ARBA" id="ARBA00023077"/>
    </source>
</evidence>
<keyword evidence="7" id="KW-0472">Membrane</keyword>
<keyword evidence="13" id="KW-1185">Reference proteome</keyword>
<keyword evidence="4" id="KW-0812">Transmembrane</keyword>
<evidence type="ECO:0000256" key="9">
    <source>
        <dbReference type="ARBA" id="ARBA00023237"/>
    </source>
</evidence>